<dbReference type="HOGENOM" id="CLU_067202_1_1_1"/>
<keyword evidence="2" id="KW-1185">Reference proteome</keyword>
<sequence>MSPTEVIAAELAQCLIQDLEGDPSPSRILVGIAGIPASGKSTIALRIAHHINQSRPPGDEIAIVVGLDGWHYTRAVLDTFDNVEEAHARRGAAFTFDASAYVDFVVSLRQMGAESTEVLLSEVERPPDHEPRSVPLPIVRAPSFSHTLKDPTPDAIHIRPAHRIVILEGLYTFLGIEPWRRASELLDERWFVEIEFDEARSRLIKRHVATGVARDEEEACWRADHNDLPNGHFVVENMLPPTRRIQSVADPAVALLFSGTE</sequence>
<dbReference type="EMBL" id="KL198023">
    <property type="protein sequence ID" value="KDQ17566.1"/>
    <property type="molecule type" value="Genomic_DNA"/>
</dbReference>
<dbReference type="OrthoDB" id="6362633at2759"/>
<organism evidence="1 2">
    <name type="scientific">Botryobasidium botryosum (strain FD-172 SS1)</name>
    <dbReference type="NCBI Taxonomy" id="930990"/>
    <lineage>
        <taxon>Eukaryota</taxon>
        <taxon>Fungi</taxon>
        <taxon>Dikarya</taxon>
        <taxon>Basidiomycota</taxon>
        <taxon>Agaricomycotina</taxon>
        <taxon>Agaricomycetes</taxon>
        <taxon>Cantharellales</taxon>
        <taxon>Botryobasidiaceae</taxon>
        <taxon>Botryobasidium</taxon>
    </lineage>
</organism>
<dbReference type="InParanoid" id="A0A067N1A8"/>
<dbReference type="STRING" id="930990.A0A067N1A8"/>
<protein>
    <recommendedName>
        <fullName evidence="3">Phosphoribulokinase/uridine kinase domain-containing protein</fullName>
    </recommendedName>
</protein>
<evidence type="ECO:0000313" key="2">
    <source>
        <dbReference type="Proteomes" id="UP000027195"/>
    </source>
</evidence>
<proteinExistence type="predicted"/>
<dbReference type="CDD" id="cd02019">
    <property type="entry name" value="NK"/>
    <property type="match status" value="1"/>
</dbReference>
<gene>
    <name evidence="1" type="ORF">BOTBODRAFT_577684</name>
</gene>
<evidence type="ECO:0000313" key="1">
    <source>
        <dbReference type="EMBL" id="KDQ17566.1"/>
    </source>
</evidence>
<dbReference type="Gene3D" id="3.40.50.300">
    <property type="entry name" value="P-loop containing nucleotide triphosphate hydrolases"/>
    <property type="match status" value="2"/>
</dbReference>
<reference evidence="2" key="1">
    <citation type="journal article" date="2014" name="Proc. Natl. Acad. Sci. U.S.A.">
        <title>Extensive sampling of basidiomycete genomes demonstrates inadequacy of the white-rot/brown-rot paradigm for wood decay fungi.</title>
        <authorList>
            <person name="Riley R."/>
            <person name="Salamov A.A."/>
            <person name="Brown D.W."/>
            <person name="Nagy L.G."/>
            <person name="Floudas D."/>
            <person name="Held B.W."/>
            <person name="Levasseur A."/>
            <person name="Lombard V."/>
            <person name="Morin E."/>
            <person name="Otillar R."/>
            <person name="Lindquist E.A."/>
            <person name="Sun H."/>
            <person name="LaButti K.M."/>
            <person name="Schmutz J."/>
            <person name="Jabbour D."/>
            <person name="Luo H."/>
            <person name="Baker S.E."/>
            <person name="Pisabarro A.G."/>
            <person name="Walton J.D."/>
            <person name="Blanchette R.A."/>
            <person name="Henrissat B."/>
            <person name="Martin F."/>
            <person name="Cullen D."/>
            <person name="Hibbett D.S."/>
            <person name="Grigoriev I.V."/>
        </authorList>
    </citation>
    <scope>NUCLEOTIDE SEQUENCE [LARGE SCALE GENOMIC DNA]</scope>
    <source>
        <strain evidence="2">FD-172 SS1</strain>
    </source>
</reference>
<dbReference type="PANTHER" id="PTHR10285">
    <property type="entry name" value="URIDINE KINASE"/>
    <property type="match status" value="1"/>
</dbReference>
<evidence type="ECO:0008006" key="3">
    <source>
        <dbReference type="Google" id="ProtNLM"/>
    </source>
</evidence>
<dbReference type="SUPFAM" id="SSF52540">
    <property type="entry name" value="P-loop containing nucleoside triphosphate hydrolases"/>
    <property type="match status" value="1"/>
</dbReference>
<dbReference type="InterPro" id="IPR027417">
    <property type="entry name" value="P-loop_NTPase"/>
</dbReference>
<name>A0A067N1A8_BOTB1</name>
<accession>A0A067N1A8</accession>
<dbReference type="AlphaFoldDB" id="A0A067N1A8"/>
<dbReference type="FunCoup" id="A0A067N1A8">
    <property type="interactions" value="237"/>
</dbReference>
<dbReference type="Proteomes" id="UP000027195">
    <property type="component" value="Unassembled WGS sequence"/>
</dbReference>